<gene>
    <name evidence="9" type="ORF">E6C70_10780</name>
</gene>
<dbReference type="InterPro" id="IPR005115">
    <property type="entry name" value="Gly_transporter"/>
</dbReference>
<keyword evidence="6 7" id="KW-0472">Membrane</keyword>
<feature type="transmembrane region" description="Helical" evidence="7">
    <location>
        <begin position="76"/>
        <end position="95"/>
    </location>
</feature>
<dbReference type="OrthoDB" id="9791874at2"/>
<evidence type="ECO:0000313" key="9">
    <source>
        <dbReference type="EMBL" id="THG33913.1"/>
    </source>
</evidence>
<organism evidence="9 10">
    <name type="scientific">Orlajensenia flava</name>
    <dbReference type="NCBI Taxonomy" id="2565934"/>
    <lineage>
        <taxon>Bacteria</taxon>
        <taxon>Bacillati</taxon>
        <taxon>Actinomycetota</taxon>
        <taxon>Actinomycetes</taxon>
        <taxon>Micrococcales</taxon>
        <taxon>Microbacteriaceae</taxon>
        <taxon>Orlajensenia</taxon>
    </lineage>
</organism>
<evidence type="ECO:0000256" key="4">
    <source>
        <dbReference type="ARBA" id="ARBA00022692"/>
    </source>
</evidence>
<evidence type="ECO:0000256" key="6">
    <source>
        <dbReference type="ARBA" id="ARBA00023136"/>
    </source>
</evidence>
<evidence type="ECO:0000256" key="3">
    <source>
        <dbReference type="ARBA" id="ARBA00022475"/>
    </source>
</evidence>
<accession>A0A4S4FTD1</accession>
<protein>
    <recommendedName>
        <fullName evidence="8">Glycine transporter domain-containing protein</fullName>
    </recommendedName>
</protein>
<dbReference type="GO" id="GO:0005886">
    <property type="term" value="C:plasma membrane"/>
    <property type="evidence" value="ECO:0007669"/>
    <property type="project" value="UniProtKB-SubCell"/>
</dbReference>
<evidence type="ECO:0000313" key="10">
    <source>
        <dbReference type="Proteomes" id="UP000307380"/>
    </source>
</evidence>
<dbReference type="PANTHER" id="PTHR30506">
    <property type="entry name" value="INNER MEMBRANE PROTEIN"/>
    <property type="match status" value="1"/>
</dbReference>
<feature type="transmembrane region" description="Helical" evidence="7">
    <location>
        <begin position="186"/>
        <end position="206"/>
    </location>
</feature>
<name>A0A4S4FTD1_9MICO</name>
<dbReference type="PANTHER" id="PTHR30506:SF3">
    <property type="entry name" value="UPF0126 INNER MEMBRANE PROTEIN YADS-RELATED"/>
    <property type="match status" value="1"/>
</dbReference>
<comment type="subcellular location">
    <subcellularLocation>
        <location evidence="1">Cell membrane</location>
        <topology evidence="1">Multi-pass membrane protein</topology>
    </subcellularLocation>
</comment>
<feature type="transmembrane region" description="Helical" evidence="7">
    <location>
        <begin position="157"/>
        <end position="179"/>
    </location>
</feature>
<dbReference type="Proteomes" id="UP000307380">
    <property type="component" value="Unassembled WGS sequence"/>
</dbReference>
<comment type="similarity">
    <text evidence="2">Belongs to the UPF0126 family.</text>
</comment>
<feature type="transmembrane region" description="Helical" evidence="7">
    <location>
        <begin position="131"/>
        <end position="151"/>
    </location>
</feature>
<feature type="domain" description="Glycine transporter" evidence="8">
    <location>
        <begin position="20"/>
        <end position="93"/>
    </location>
</feature>
<keyword evidence="5 7" id="KW-1133">Transmembrane helix</keyword>
<evidence type="ECO:0000256" key="5">
    <source>
        <dbReference type="ARBA" id="ARBA00022989"/>
    </source>
</evidence>
<comment type="caution">
    <text evidence="9">The sequence shown here is derived from an EMBL/GenBank/DDBJ whole genome shotgun (WGS) entry which is preliminary data.</text>
</comment>
<evidence type="ECO:0000256" key="7">
    <source>
        <dbReference type="SAM" id="Phobius"/>
    </source>
</evidence>
<feature type="transmembrane region" description="Helical" evidence="7">
    <location>
        <begin position="101"/>
        <end position="119"/>
    </location>
</feature>
<keyword evidence="3" id="KW-1003">Cell membrane</keyword>
<evidence type="ECO:0000259" key="8">
    <source>
        <dbReference type="Pfam" id="PF03458"/>
    </source>
</evidence>
<feature type="transmembrane region" description="Helical" evidence="7">
    <location>
        <begin position="16"/>
        <end position="37"/>
    </location>
</feature>
<reference evidence="9 10" key="1">
    <citation type="submission" date="2019-04" db="EMBL/GenBank/DDBJ databases">
        <authorList>
            <person name="Jiang L."/>
        </authorList>
    </citation>
    <scope>NUCLEOTIDE SEQUENCE [LARGE SCALE GENOMIC DNA]</scope>
    <source>
        <strain evidence="9 10">YIM 131861</strain>
    </source>
</reference>
<feature type="transmembrane region" description="Helical" evidence="7">
    <location>
        <begin position="43"/>
        <end position="64"/>
    </location>
</feature>
<evidence type="ECO:0000256" key="1">
    <source>
        <dbReference type="ARBA" id="ARBA00004651"/>
    </source>
</evidence>
<proteinExistence type="inferred from homology"/>
<dbReference type="Pfam" id="PF03458">
    <property type="entry name" value="Gly_transporter"/>
    <property type="match status" value="2"/>
</dbReference>
<sequence length="214" mass="21671">MSFTDVPRRSATSARLYLGVDLAATLLFAVEGASVGVHAHLDLLGVLVVGFCTALVGGVLRDLLMGDTPPAAFRSPVRIVLALTGGLIAFVLAATVAEVPAGVLVVLDALALGLFAVSGADKALQSGANGWVVVLLGTITAVGGGVVRDVLVNTVPVVLVASVYATAAAAGALAVWIAARLRWSPIVGMVIGFVVCTLLRLAAVAFDWQLPHVG</sequence>
<keyword evidence="10" id="KW-1185">Reference proteome</keyword>
<dbReference type="RefSeq" id="WP_136424552.1">
    <property type="nucleotide sequence ID" value="NZ_SSSN01000007.1"/>
</dbReference>
<keyword evidence="4 7" id="KW-0812">Transmembrane</keyword>
<dbReference type="AlphaFoldDB" id="A0A4S4FTD1"/>
<dbReference type="EMBL" id="SSSN01000007">
    <property type="protein sequence ID" value="THG33913.1"/>
    <property type="molecule type" value="Genomic_DNA"/>
</dbReference>
<feature type="domain" description="Glycine transporter" evidence="8">
    <location>
        <begin position="106"/>
        <end position="179"/>
    </location>
</feature>
<evidence type="ECO:0000256" key="2">
    <source>
        <dbReference type="ARBA" id="ARBA00008193"/>
    </source>
</evidence>